<keyword evidence="3" id="KW-1185">Reference proteome</keyword>
<feature type="region of interest" description="Disordered" evidence="1">
    <location>
        <begin position="1"/>
        <end position="60"/>
    </location>
</feature>
<sequence>MPSSSAPSSAGGLGSNDDEVGEDAETGETGETSETSEGETSEGETSGGGSDTPAGLDRPADPVVVLGAQLPALTQVDAAYARTIDAEGRGADCGDGECSEGEASSCAMDCAPVDGSCGDSICEPPENSTSCLADCPNGGGGGMGAECGNGACDGVENQLSCAPDCWAPFSNQVACVEANCEGLLDACADEQECVDVTVCVGGCVAGGGALNACLTDCAAQVMPAQVNLDTANAMFACGNMAGCF</sequence>
<evidence type="ECO:0000313" key="3">
    <source>
        <dbReference type="Proteomes" id="UP000005801"/>
    </source>
</evidence>
<dbReference type="STRING" id="391625.PPSIR1_25126"/>
<dbReference type="Proteomes" id="UP000005801">
    <property type="component" value="Unassembled WGS sequence"/>
</dbReference>
<feature type="compositionally biased region" description="Acidic residues" evidence="1">
    <location>
        <begin position="16"/>
        <end position="28"/>
    </location>
</feature>
<organism evidence="2 3">
    <name type="scientific">Plesiocystis pacifica SIR-1</name>
    <dbReference type="NCBI Taxonomy" id="391625"/>
    <lineage>
        <taxon>Bacteria</taxon>
        <taxon>Pseudomonadati</taxon>
        <taxon>Myxococcota</taxon>
        <taxon>Polyangia</taxon>
        <taxon>Nannocystales</taxon>
        <taxon>Nannocystaceae</taxon>
        <taxon>Plesiocystis</taxon>
    </lineage>
</organism>
<name>A6GDX3_9BACT</name>
<accession>A6GDX3</accession>
<feature type="compositionally biased region" description="Low complexity" evidence="1">
    <location>
        <begin position="1"/>
        <end position="10"/>
    </location>
</feature>
<dbReference type="AlphaFoldDB" id="A6GDX3"/>
<comment type="caution">
    <text evidence="2">The sequence shown here is derived from an EMBL/GenBank/DDBJ whole genome shotgun (WGS) entry which is preliminary data.</text>
</comment>
<dbReference type="EMBL" id="ABCS01000077">
    <property type="protein sequence ID" value="EDM75922.1"/>
    <property type="molecule type" value="Genomic_DNA"/>
</dbReference>
<reference evidence="2 3" key="1">
    <citation type="submission" date="2007-06" db="EMBL/GenBank/DDBJ databases">
        <authorList>
            <person name="Shimkets L."/>
            <person name="Ferriera S."/>
            <person name="Johnson J."/>
            <person name="Kravitz S."/>
            <person name="Beeson K."/>
            <person name="Sutton G."/>
            <person name="Rogers Y.-H."/>
            <person name="Friedman R."/>
            <person name="Frazier M."/>
            <person name="Venter J.C."/>
        </authorList>
    </citation>
    <scope>NUCLEOTIDE SEQUENCE [LARGE SCALE GENOMIC DNA]</scope>
    <source>
        <strain evidence="2 3">SIR-1</strain>
    </source>
</reference>
<protein>
    <submittedName>
        <fullName evidence="2">Uncharacterized protein</fullName>
    </submittedName>
</protein>
<proteinExistence type="predicted"/>
<evidence type="ECO:0000313" key="2">
    <source>
        <dbReference type="EMBL" id="EDM75922.1"/>
    </source>
</evidence>
<evidence type="ECO:0000256" key="1">
    <source>
        <dbReference type="SAM" id="MobiDB-lite"/>
    </source>
</evidence>
<dbReference type="OrthoDB" id="5383328at2"/>
<dbReference type="RefSeq" id="WP_006974913.1">
    <property type="nucleotide sequence ID" value="NZ_ABCS01000077.1"/>
</dbReference>
<gene>
    <name evidence="2" type="ORF">PPSIR1_25126</name>
</gene>